<evidence type="ECO:0000313" key="3">
    <source>
        <dbReference type="EMBL" id="RPA82003.1"/>
    </source>
</evidence>
<feature type="non-terminal residue" evidence="3">
    <location>
        <position position="166"/>
    </location>
</feature>
<dbReference type="STRING" id="1160509.A0A3N4I7E7"/>
<name>A0A3N4I7E7_ASCIM</name>
<proteinExistence type="predicted"/>
<feature type="non-terminal residue" evidence="3">
    <location>
        <position position="1"/>
    </location>
</feature>
<evidence type="ECO:0000256" key="1">
    <source>
        <dbReference type="ARBA" id="ARBA00022737"/>
    </source>
</evidence>
<dbReference type="AlphaFoldDB" id="A0A3N4I7E7"/>
<dbReference type="InterPro" id="IPR027417">
    <property type="entry name" value="P-loop_NTPase"/>
</dbReference>
<dbReference type="EMBL" id="ML119675">
    <property type="protein sequence ID" value="RPA82003.1"/>
    <property type="molecule type" value="Genomic_DNA"/>
</dbReference>
<evidence type="ECO:0000259" key="2">
    <source>
        <dbReference type="Pfam" id="PF24883"/>
    </source>
</evidence>
<dbReference type="Proteomes" id="UP000275078">
    <property type="component" value="Unassembled WGS sequence"/>
</dbReference>
<protein>
    <recommendedName>
        <fullName evidence="2">Nephrocystin 3-like N-terminal domain-containing protein</fullName>
    </recommendedName>
</protein>
<evidence type="ECO:0000313" key="4">
    <source>
        <dbReference type="Proteomes" id="UP000275078"/>
    </source>
</evidence>
<organism evidence="3 4">
    <name type="scientific">Ascobolus immersus RN42</name>
    <dbReference type="NCBI Taxonomy" id="1160509"/>
    <lineage>
        <taxon>Eukaryota</taxon>
        <taxon>Fungi</taxon>
        <taxon>Dikarya</taxon>
        <taxon>Ascomycota</taxon>
        <taxon>Pezizomycotina</taxon>
        <taxon>Pezizomycetes</taxon>
        <taxon>Pezizales</taxon>
        <taxon>Ascobolaceae</taxon>
        <taxon>Ascobolus</taxon>
    </lineage>
</organism>
<dbReference type="Pfam" id="PF24883">
    <property type="entry name" value="NPHP3_N"/>
    <property type="match status" value="1"/>
</dbReference>
<dbReference type="OrthoDB" id="538223at2759"/>
<dbReference type="Gene3D" id="3.40.50.300">
    <property type="entry name" value="P-loop containing nucleotide triphosphate hydrolases"/>
    <property type="match status" value="1"/>
</dbReference>
<keyword evidence="4" id="KW-1185">Reference proteome</keyword>
<gene>
    <name evidence="3" type="ORF">BJ508DRAFT_199534</name>
</gene>
<reference evidence="3 4" key="1">
    <citation type="journal article" date="2018" name="Nat. Ecol. Evol.">
        <title>Pezizomycetes genomes reveal the molecular basis of ectomycorrhizal truffle lifestyle.</title>
        <authorList>
            <person name="Murat C."/>
            <person name="Payen T."/>
            <person name="Noel B."/>
            <person name="Kuo A."/>
            <person name="Morin E."/>
            <person name="Chen J."/>
            <person name="Kohler A."/>
            <person name="Krizsan K."/>
            <person name="Balestrini R."/>
            <person name="Da Silva C."/>
            <person name="Montanini B."/>
            <person name="Hainaut M."/>
            <person name="Levati E."/>
            <person name="Barry K.W."/>
            <person name="Belfiori B."/>
            <person name="Cichocki N."/>
            <person name="Clum A."/>
            <person name="Dockter R.B."/>
            <person name="Fauchery L."/>
            <person name="Guy J."/>
            <person name="Iotti M."/>
            <person name="Le Tacon F."/>
            <person name="Lindquist E.A."/>
            <person name="Lipzen A."/>
            <person name="Malagnac F."/>
            <person name="Mello A."/>
            <person name="Molinier V."/>
            <person name="Miyauchi S."/>
            <person name="Poulain J."/>
            <person name="Riccioni C."/>
            <person name="Rubini A."/>
            <person name="Sitrit Y."/>
            <person name="Splivallo R."/>
            <person name="Traeger S."/>
            <person name="Wang M."/>
            <person name="Zifcakova L."/>
            <person name="Wipf D."/>
            <person name="Zambonelli A."/>
            <person name="Paolocci F."/>
            <person name="Nowrousian M."/>
            <person name="Ottonello S."/>
            <person name="Baldrian P."/>
            <person name="Spatafora J.W."/>
            <person name="Henrissat B."/>
            <person name="Nagy L.G."/>
            <person name="Aury J.M."/>
            <person name="Wincker P."/>
            <person name="Grigoriev I.V."/>
            <person name="Bonfante P."/>
            <person name="Martin F.M."/>
        </authorList>
    </citation>
    <scope>NUCLEOTIDE SEQUENCE [LARGE SCALE GENOMIC DNA]</scope>
    <source>
        <strain evidence="3 4">RN42</strain>
    </source>
</reference>
<accession>A0A3N4I7E7</accession>
<dbReference type="PANTHER" id="PTHR10039">
    <property type="entry name" value="AMELOGENIN"/>
    <property type="match status" value="1"/>
</dbReference>
<sequence length="166" mass="19106">KQKEYLLGWLGAVDNRQDYEVYTSDHISGTSEWLLEEEDLKSWLSTDHSDVFWLAGKAGTGKTYLATHLITHLTQTQKHVVYFYCQYDDPAKRTTLGILRSLSAQLLERIPLPDDYRAVYEEYRKTSQAGLNDVETAVTGLEILLRCLPWRVHVVIDGLDEVTDRD</sequence>
<keyword evidence="1" id="KW-0677">Repeat</keyword>
<dbReference type="InterPro" id="IPR056884">
    <property type="entry name" value="NPHP3-like_N"/>
</dbReference>
<dbReference type="SUPFAM" id="SSF52540">
    <property type="entry name" value="P-loop containing nucleoside triphosphate hydrolases"/>
    <property type="match status" value="1"/>
</dbReference>
<feature type="domain" description="Nephrocystin 3-like N-terminal" evidence="2">
    <location>
        <begin position="29"/>
        <end position="165"/>
    </location>
</feature>